<evidence type="ECO:0000313" key="2">
    <source>
        <dbReference type="Proteomes" id="UP000649075"/>
    </source>
</evidence>
<evidence type="ECO:0000313" key="1">
    <source>
        <dbReference type="EMBL" id="MBC6011196.1"/>
    </source>
</evidence>
<gene>
    <name evidence="1" type="ORF">H8911_00275</name>
</gene>
<sequence length="67" mass="7275">MMVEYKLPIITVNPDGSLRGKGDLLEDEAVEFAKMLDAAGIDMIQVAQANHTGKQGRYNPSYGCCSL</sequence>
<name>A0ABR7KEP2_9FIRM</name>
<dbReference type="RefSeq" id="WP_186998311.1">
    <property type="nucleotide sequence ID" value="NZ_JACRWH010000001.1"/>
</dbReference>
<dbReference type="EMBL" id="JACRWH010000001">
    <property type="protein sequence ID" value="MBC6011196.1"/>
    <property type="molecule type" value="Genomic_DNA"/>
</dbReference>
<proteinExistence type="predicted"/>
<comment type="caution">
    <text evidence="1">The sequence shown here is derived from an EMBL/GenBank/DDBJ whole genome shotgun (WGS) entry which is preliminary data.</text>
</comment>
<protein>
    <submittedName>
        <fullName evidence="1">Uncharacterized protein</fullName>
    </submittedName>
</protein>
<reference evidence="1 2" key="1">
    <citation type="submission" date="2020-08" db="EMBL/GenBank/DDBJ databases">
        <authorList>
            <person name="Liu C."/>
            <person name="Sun Q."/>
        </authorList>
    </citation>
    <scope>NUCLEOTIDE SEQUENCE [LARGE SCALE GENOMIC DNA]</scope>
    <source>
        <strain evidence="1 2">L34</strain>
    </source>
</reference>
<accession>A0ABR7KEP2</accession>
<dbReference type="Proteomes" id="UP000649075">
    <property type="component" value="Unassembled WGS sequence"/>
</dbReference>
<keyword evidence="2" id="KW-1185">Reference proteome</keyword>
<organism evidence="1 2">
    <name type="scientific">Holdemanella hominis</name>
    <dbReference type="NCBI Taxonomy" id="2764327"/>
    <lineage>
        <taxon>Bacteria</taxon>
        <taxon>Bacillati</taxon>
        <taxon>Bacillota</taxon>
        <taxon>Erysipelotrichia</taxon>
        <taxon>Erysipelotrichales</taxon>
        <taxon>Erysipelotrichaceae</taxon>
        <taxon>Holdemanella</taxon>
    </lineage>
</organism>